<dbReference type="InterPro" id="IPR051082">
    <property type="entry name" value="Pentapeptide-BTB/POZ_domain"/>
</dbReference>
<gene>
    <name evidence="2" type="ORF">D5R40_09305</name>
</gene>
<proteinExistence type="predicted"/>
<feature type="transmembrane region" description="Helical" evidence="1">
    <location>
        <begin position="140"/>
        <end position="163"/>
    </location>
</feature>
<dbReference type="InterPro" id="IPR001646">
    <property type="entry name" value="5peptide_repeat"/>
</dbReference>
<dbReference type="RefSeq" id="WP_124154535.1">
    <property type="nucleotide sequence ID" value="NZ_CAWOLW010000312.1"/>
</dbReference>
<comment type="caution">
    <text evidence="2">The sequence shown here is derived from an EMBL/GenBank/DDBJ whole genome shotgun (WGS) entry which is preliminary data.</text>
</comment>
<feature type="transmembrane region" description="Helical" evidence="1">
    <location>
        <begin position="112"/>
        <end position="134"/>
    </location>
</feature>
<dbReference type="Gene3D" id="2.160.20.80">
    <property type="entry name" value="E3 ubiquitin-protein ligase SopA"/>
    <property type="match status" value="1"/>
</dbReference>
<name>A0A3N6QNF5_9CYAN</name>
<feature type="transmembrane region" description="Helical" evidence="1">
    <location>
        <begin position="89"/>
        <end position="105"/>
    </location>
</feature>
<keyword evidence="1" id="KW-0472">Membrane</keyword>
<dbReference type="Pfam" id="PF00805">
    <property type="entry name" value="Pentapeptide"/>
    <property type="match status" value="2"/>
</dbReference>
<reference evidence="2 3" key="1">
    <citation type="journal article" date="2018" name="ACS Chem. Biol.">
        <title>Ketoreductase domain dysfunction expands chemodiversity: malyngamide biosynthesis in the cyanobacterium Okeania hirsuta.</title>
        <authorList>
            <person name="Moss N.A."/>
            <person name="Leao T."/>
            <person name="Rankin M."/>
            <person name="McCullough T.M."/>
            <person name="Qu P."/>
            <person name="Korobeynikov A."/>
            <person name="Smith J.L."/>
            <person name="Gerwick L."/>
            <person name="Gerwick W.H."/>
        </authorList>
    </citation>
    <scope>NUCLEOTIDE SEQUENCE [LARGE SCALE GENOMIC DNA]</scope>
    <source>
        <strain evidence="2 3">PAB10Feb10-1</strain>
    </source>
</reference>
<feature type="transmembrane region" description="Helical" evidence="1">
    <location>
        <begin position="64"/>
        <end position="83"/>
    </location>
</feature>
<dbReference type="OrthoDB" id="457820at2"/>
<dbReference type="EMBL" id="RCBY01000038">
    <property type="protein sequence ID" value="RQH46921.1"/>
    <property type="molecule type" value="Genomic_DNA"/>
</dbReference>
<organism evidence="2 3">
    <name type="scientific">Okeania hirsuta</name>
    <dbReference type="NCBI Taxonomy" id="1458930"/>
    <lineage>
        <taxon>Bacteria</taxon>
        <taxon>Bacillati</taxon>
        <taxon>Cyanobacteriota</taxon>
        <taxon>Cyanophyceae</taxon>
        <taxon>Oscillatoriophycideae</taxon>
        <taxon>Oscillatoriales</taxon>
        <taxon>Microcoleaceae</taxon>
        <taxon>Okeania</taxon>
    </lineage>
</organism>
<evidence type="ECO:0000313" key="2">
    <source>
        <dbReference type="EMBL" id="RQH46921.1"/>
    </source>
</evidence>
<accession>A0A3N6QNF5</accession>
<evidence type="ECO:0000313" key="3">
    <source>
        <dbReference type="Proteomes" id="UP000269154"/>
    </source>
</evidence>
<keyword evidence="3" id="KW-1185">Reference proteome</keyword>
<evidence type="ECO:0000256" key="1">
    <source>
        <dbReference type="SAM" id="Phobius"/>
    </source>
</evidence>
<protein>
    <recommendedName>
        <fullName evidence="4">Pentapeptide repeat-containing protein</fullName>
    </recommendedName>
</protein>
<dbReference type="AlphaFoldDB" id="A0A3N6QNF5"/>
<dbReference type="PANTHER" id="PTHR14136">
    <property type="entry name" value="BTB_POZ DOMAIN-CONTAINING PROTEIN KCTD9"/>
    <property type="match status" value="1"/>
</dbReference>
<keyword evidence="1" id="KW-1133">Transmembrane helix</keyword>
<evidence type="ECO:0008006" key="4">
    <source>
        <dbReference type="Google" id="ProtNLM"/>
    </source>
</evidence>
<sequence length="199" mass="20936">MNQLLPLDFSNQDLRHRDFQGQDLTGANFSGSDLRGCNFQDAILAEANFRGARIGQCRSKIRTLIARCAGAAIAVTIASAFASFVAGEMAGVAALIGTGVVAVAITNAENEIIAAVLTGTSAVIGSSGIISFFAGNILKALLLFLGSGIVFGLAIILFFQVVINLEKLSKTSFEDANLTHAIFDEAIIEDSNLFEFVSN</sequence>
<dbReference type="PANTHER" id="PTHR14136:SF17">
    <property type="entry name" value="BTB_POZ DOMAIN-CONTAINING PROTEIN KCTD9"/>
    <property type="match status" value="1"/>
</dbReference>
<dbReference type="Proteomes" id="UP000269154">
    <property type="component" value="Unassembled WGS sequence"/>
</dbReference>
<keyword evidence="1" id="KW-0812">Transmembrane</keyword>
<dbReference type="SUPFAM" id="SSF141571">
    <property type="entry name" value="Pentapeptide repeat-like"/>
    <property type="match status" value="1"/>
</dbReference>